<dbReference type="AlphaFoldDB" id="A0A1I6X245"/>
<proteinExistence type="predicted"/>
<keyword evidence="2" id="KW-1185">Reference proteome</keyword>
<dbReference type="Proteomes" id="UP000199165">
    <property type="component" value="Unassembled WGS sequence"/>
</dbReference>
<reference evidence="2" key="1">
    <citation type="submission" date="2016-10" db="EMBL/GenBank/DDBJ databases">
        <authorList>
            <person name="Varghese N."/>
            <person name="Submissions S."/>
        </authorList>
    </citation>
    <scope>NUCLEOTIDE SEQUENCE [LARGE SCALE GENOMIC DNA]</scope>
    <source>
        <strain evidence="2">DSM 45501</strain>
    </source>
</reference>
<evidence type="ECO:0008006" key="3">
    <source>
        <dbReference type="Google" id="ProtNLM"/>
    </source>
</evidence>
<name>A0A1I6X245_9ACTN</name>
<dbReference type="SUPFAM" id="SSF53335">
    <property type="entry name" value="S-adenosyl-L-methionine-dependent methyltransferases"/>
    <property type="match status" value="1"/>
</dbReference>
<dbReference type="EMBL" id="FPAT01000001">
    <property type="protein sequence ID" value="SFT32320.1"/>
    <property type="molecule type" value="Genomic_DNA"/>
</dbReference>
<dbReference type="Gene3D" id="3.40.50.150">
    <property type="entry name" value="Vaccinia Virus protein VP39"/>
    <property type="match status" value="1"/>
</dbReference>
<evidence type="ECO:0000313" key="1">
    <source>
        <dbReference type="EMBL" id="SFT32320.1"/>
    </source>
</evidence>
<accession>A0A1I6X245</accession>
<organism evidence="1 2">
    <name type="scientific">Actinopolyspora righensis</name>
    <dbReference type="NCBI Taxonomy" id="995060"/>
    <lineage>
        <taxon>Bacteria</taxon>
        <taxon>Bacillati</taxon>
        <taxon>Actinomycetota</taxon>
        <taxon>Actinomycetes</taxon>
        <taxon>Actinopolysporales</taxon>
        <taxon>Actinopolysporaceae</taxon>
        <taxon>Actinopolyspora</taxon>
        <taxon>Actinopolyspora alba group</taxon>
    </lineage>
</organism>
<evidence type="ECO:0000313" key="2">
    <source>
        <dbReference type="Proteomes" id="UP000199165"/>
    </source>
</evidence>
<gene>
    <name evidence="1" type="ORF">SAMN04487904_10124</name>
</gene>
<sequence length="339" mass="36250">MSASRRIVAWVGPNSTSPPGAGGIQLHLADPGSSGNVTAACFSGTSAKHASLGGGSKGHGVATERAHGVCGEDSRRGDVDISMKTNIVFNMAESQIEAARVEALLDALPDPLSAERIIELNRPGTDLHTHREYEWNGLRFDAPPGVFLPGHTSRMIYDRLFDGRIEVRDRRYVAMGVGLGVETVAAGLAGAREIHAVDVHPDSVATAGRHFERHVGSSEPPVFTPVVADVFDGFPEGVQSDVVTFNPPAVSHPISDDPDIVRNVCVGAPLLERFFTQLAEREILTPGGEVFVVASTTADLRGIVGHALAHGFTPEIRDLHDWQDGVVTHLFRFVRKVVS</sequence>
<protein>
    <recommendedName>
        <fullName evidence="3">Release factor glutamine methyltransferase</fullName>
    </recommendedName>
</protein>
<dbReference type="STRING" id="995060.SAMN04487904_10124"/>
<dbReference type="InterPro" id="IPR029063">
    <property type="entry name" value="SAM-dependent_MTases_sf"/>
</dbReference>